<organism evidence="4 5">
    <name type="scientific">Hungatella hathewayi</name>
    <dbReference type="NCBI Taxonomy" id="154046"/>
    <lineage>
        <taxon>Bacteria</taxon>
        <taxon>Bacillati</taxon>
        <taxon>Bacillota</taxon>
        <taxon>Clostridia</taxon>
        <taxon>Lachnospirales</taxon>
        <taxon>Lachnospiraceae</taxon>
        <taxon>Hungatella</taxon>
    </lineage>
</organism>
<evidence type="ECO:0000313" key="4">
    <source>
        <dbReference type="EMBL" id="GKH01858.1"/>
    </source>
</evidence>
<dbReference type="NCBIfam" id="NF033073">
    <property type="entry name" value="LPXTG_double"/>
    <property type="match status" value="1"/>
</dbReference>
<gene>
    <name evidence="4" type="ORF">CE91St55_38390</name>
</gene>
<comment type="subcellular location">
    <subcellularLocation>
        <location evidence="1">Cell envelope</location>
    </subcellularLocation>
</comment>
<proteinExistence type="predicted"/>
<evidence type="ECO:0000313" key="5">
    <source>
        <dbReference type="Proteomes" id="UP001055091"/>
    </source>
</evidence>
<dbReference type="InterPro" id="IPR013378">
    <property type="entry name" value="InlB-like_B-rpt"/>
</dbReference>
<keyword evidence="3" id="KW-1133">Transmembrane helix</keyword>
<accession>A0AA37JME9</accession>
<evidence type="ECO:0000256" key="1">
    <source>
        <dbReference type="ARBA" id="ARBA00004196"/>
    </source>
</evidence>
<evidence type="ECO:0008006" key="6">
    <source>
        <dbReference type="Google" id="ProtNLM"/>
    </source>
</evidence>
<keyword evidence="3" id="KW-0812">Transmembrane</keyword>
<dbReference type="Gene3D" id="2.60.40.4270">
    <property type="entry name" value="Listeria-Bacteroides repeat domain"/>
    <property type="match status" value="2"/>
</dbReference>
<dbReference type="Proteomes" id="UP001055091">
    <property type="component" value="Unassembled WGS sequence"/>
</dbReference>
<keyword evidence="3" id="KW-0472">Membrane</keyword>
<feature type="region of interest" description="Disordered" evidence="2">
    <location>
        <begin position="2631"/>
        <end position="2674"/>
    </location>
</feature>
<dbReference type="GO" id="GO:0030313">
    <property type="term" value="C:cell envelope"/>
    <property type="evidence" value="ECO:0007669"/>
    <property type="project" value="UniProtKB-SubCell"/>
</dbReference>
<dbReference type="Pfam" id="PF09479">
    <property type="entry name" value="Flg_new"/>
    <property type="match status" value="4"/>
</dbReference>
<sequence length="2732" mass="298212">MVTVASDDDFSRNGYIFIGWNTKEDGSGSSFSPNSKIELDESTTLYAQWEAKDGIPYTIEYYLQNRTGGYPVTASETDHKNGKTGALVNAGNRMFDGYTYDAENAKNVQDGVITGDGKLVLKRYYELNSYTVIYQPGEHGTFEKQETSNLHYGDFTPKGPDAANNHDVGWSFTGWAPLVESMVRGDATYVAQWSQNEYTVTYQPGAHGTFDEVSTSGLHYGDTTPEGPDAAGNHENGWSFAGWDPEVEETVSGNAVYEAQWSQNEYTVTYQPGAHGTFDETTTSGLHYGDPTPKGPDAAENHEPGWSFTGWEPTVEGTVSGNAVYAAQWSRNEYTVEYLPGGHGTFERERTSGLHYGDATPEGPDAVNNHEAGWSFAGWSPSWEASVTGNAVYIATWNRNEYTVTYQPGEHGTFEEQSTSGLHYGDATPEAPDAAGNHENGWSFTGWSPSVGDTVSGSAVYIAQWSRDEYTVTYQPGEHGTFEEQSTTGLHYGDTTPEGPDAANRHENGWTFLGWSPAVRTEVTGTITYVALWNQDDYAVVYQPGEHGTFEEQRTSGLHYGDATPEEPDAANHHEAGWSFTGWTPSVEETVNGNAVYTAQWSRDEYSVTYQPGEHGTFEEVAVPGLHYGDATPEEPDAGNNHEAGWKFIGWSPEVEATVSKTVTYVAQWEQEAYTVIYLPGRHGTFETTAVRDLHYGDTTPEAPDAMNQHEAGWSFAGWDPMPESTVSGNATYIAQWSQDEYTVIYQPGEHGTFEEASTPGLHYGDITPEGPNAAENHENGWSFTGWAPKVEDTVSGSATYVAQWSQDEYTVTYQPGEHGTFEEASTLGLHYGDTTPEGPNAAENHENGWSFTGWTPMVEDTVSGSATYVAQWSQDEYTVTYQPGEHGRFVEKSVAGLHYGDTTPEGPNAAENHENGWSFTGWAPMVEDTVSGNAIYVAQWSQDEYTVTYQPGEHGTFEEASTAELHYGDTTPEGPNAAENHEPGWSFTGWTPMVEDTVSGNATYVAQWSQDEYTVTYQPGAHGTFEEASILGLHYGDTTPEGPNAAENHENGWSFTGWAPSVEATVSGSVVYVAQWSRDEYTVTYQPGEHGTFEETSMRGLHYGDTTPEGPNAAENHENGWSFTGWAPKVEDTVSGSATYIAQWSQDEYTVTYQPGEHGTFEEASTAGLHYGDATPEGPNAAENHEPGWSFTGWTPMVEDTVSGSATYVAQWSQAEYTVTYQPGEHGTFAEASTSGLHYGDTTPKGPDAAENHEPGWSFTGWEPTVEGTVSGNAVYAAQWSRNEYTVEYLPGGHGTFERERTSGLHYGDATPEGPDAVNNHEAGWSFAGWSPSWEASVTGNAVYIATWNRNEYTVTYQPGEHGTFEEQSTSGLHYGDATPEAPDAAGNHENGWSFTGWSPSVGDTVSGSAVYIAQWSRDEYTVTYQPGEHGTFEEQSTTGLHYGDATPEGPDASNEHDNGWTFLGWSPAVSTEVTGTITYVALWNQDDYAVVYQPGAHGTFEEQRTSGLHYGDATPEGPDAASHHESGWSFAGWTPAVEETVNGNAVYIAQWSRDEYSVTYQPGAHGTFEEVAAAGLHYGDATPEEPDAANNHEAGWRFTGWSPEVEATVSKTVTYVAQWEQEAYTVIYLPGRHGTFGTTTVRDLHYGDRTPEAPDAINQHESGWSFAGWDPAVEETVSGNAVYEAQWSQNEYTVTYQPGAHGTFEEATTSGLHYGDTTPEGPDAAENHENGWSFAGWDPAVEETVSGNAVYEAQWSQNEYTVTYQPGAHGTFEEATTSGLHYGDATPEGPDAAENHENGWSFAGWDPAVEETVSGNAVYEAQWSRDEYSVTYQPGAHGTFEEATTSGLHYGDTTPEGPDAAENHENGWSFAGWDPAVEETVSGNAVYEAQWSQNEYTVEYLPGGHGTFERESTRGLHYGDATPEGPDAENNHEAGWSFAGWSPSWEGSVTGNAVYIATWNRNEYTVTYQPGEHGTFEEQSTSGLHYGDATPEAPDAAGNHENGWSFAGWSPSVEETVRGSAVYVAQWSQEEYTVTYQPGAHGTFEEQSTSGLHYGDATPEGPDASNEHDNGWTFLGWSPAVSTEVTGTITYVALWNQEDYAVVYQPGAHGTFEEQRTSGLHYGDATPEGPDAASHHESGWSFAGWTPAVEETVNGNAVYIAQWSRDEYSVTYQPGAHGTFEEVAAAGLHYGDATPEEPDAANNHEAGWRFTGWSPEVEATVSKTVTYVAQWEQEAYTVIYLPGRHGTFGTTTVRDLHYGDRTPEAPDAINQHESGWSFAGWDPAVEETVSGNAVYEAQWSRDEYSVTYQPGAHGTFEEATTSGLHYGDTTPEGPDAAENHENGWSFTGWSPSVEITVNGSAIYVAQWSRDEYTVTYRPGDYGTFEEQTTVGLHYGDIMPESPNAADNHVEGWSFTGWSPSPELTVTGNVVYVAQYQINNHTVTYMVDGQNYGEVETYQYGVDVMIKEDPTKEGSTFSGWSVKESFKMPDYDIIIQGTFKANSYIVTYMVDESPYGNAEFYNYGDNVIVKEALFKEGYTFSGWDRTGTFNMPAENIIIKGDFKVNSYKVTYKVDGETYGNVEIHEYNTPVNVKSNPTKSGYTFSGWDRMGTFNMPAEDIVIEGIFIRNSSSGGNGGGSTPNENKPYQPGGPGDNNGPTVTIDPDAVPLANAPVDGSPTDNLILIDDGNVPLAGLPKTGDRAGAQAGLAAILSGFLLAAFSMLNNKKKEENK</sequence>
<comment type="caution">
    <text evidence="4">The sequence shown here is derived from an EMBL/GenBank/DDBJ whole genome shotgun (WGS) entry which is preliminary data.</text>
</comment>
<evidence type="ECO:0000256" key="2">
    <source>
        <dbReference type="SAM" id="MobiDB-lite"/>
    </source>
</evidence>
<reference evidence="4" key="1">
    <citation type="submission" date="2022-01" db="EMBL/GenBank/DDBJ databases">
        <title>Novel bile acid biosynthetic pathways are enriched in the microbiome of centenarians.</title>
        <authorList>
            <person name="Sato Y."/>
            <person name="Atarashi K."/>
            <person name="Plichta R.D."/>
            <person name="Arai Y."/>
            <person name="Sasajima S."/>
            <person name="Kearney M.S."/>
            <person name="Suda W."/>
            <person name="Takeshita K."/>
            <person name="Sasaki T."/>
            <person name="Okamoto S."/>
            <person name="Skelly N.A."/>
            <person name="Okamura Y."/>
            <person name="Vlamakis H."/>
            <person name="Li Y."/>
            <person name="Tanoue T."/>
            <person name="Takei H."/>
            <person name="Nittono H."/>
            <person name="Narushima S."/>
            <person name="Irie J."/>
            <person name="Itoh H."/>
            <person name="Moriya K."/>
            <person name="Sugiura Y."/>
            <person name="Suematsu M."/>
            <person name="Moritoki N."/>
            <person name="Shibata S."/>
            <person name="Littman R.D."/>
            <person name="Fischbach A.M."/>
            <person name="Uwamino Y."/>
            <person name="Inoue T."/>
            <person name="Honda A."/>
            <person name="Hattori M."/>
            <person name="Murai T."/>
            <person name="Xavier J.R."/>
            <person name="Hirose N."/>
            <person name="Honda K."/>
        </authorList>
    </citation>
    <scope>NUCLEOTIDE SEQUENCE</scope>
    <source>
        <strain evidence="4">CE91-St55</strain>
    </source>
</reference>
<feature type="region of interest" description="Disordered" evidence="2">
    <location>
        <begin position="2043"/>
        <end position="2072"/>
    </location>
</feature>
<dbReference type="InterPro" id="IPR042229">
    <property type="entry name" value="Listeria/Bacterioides_rpt_sf"/>
</dbReference>
<name>A0AA37JME9_9FIRM</name>
<dbReference type="EMBL" id="BQNJ01000001">
    <property type="protein sequence ID" value="GKH01858.1"/>
    <property type="molecule type" value="Genomic_DNA"/>
</dbReference>
<protein>
    <recommendedName>
        <fullName evidence="6">Internalin-A</fullName>
    </recommendedName>
</protein>
<feature type="transmembrane region" description="Helical" evidence="3">
    <location>
        <begin position="2702"/>
        <end position="2723"/>
    </location>
</feature>
<evidence type="ECO:0000256" key="3">
    <source>
        <dbReference type="SAM" id="Phobius"/>
    </source>
</evidence>